<protein>
    <submittedName>
        <fullName evidence="1">Uncharacterized protein</fullName>
    </submittedName>
</protein>
<dbReference type="EMBL" id="CAIJDO010000356">
    <property type="protein sequence ID" value="CAD0009974.1"/>
    <property type="molecule type" value="Genomic_DNA"/>
</dbReference>
<accession>A0A6V6ZEV4</accession>
<keyword evidence="2" id="KW-1185">Reference proteome</keyword>
<sequence>MKTKIYSGLFFVLTVLILSSYTEKKNLNQWDKVKIDYNISKDLIYKQLDKQKEIFSATEKQDSSKKRTSDVSYFRGKKIDLNKSENSKFNNCRAYYFPSDTLSINIGFSNGFAGRGFIIKYKNEKFYTEAYRYTDIIIEGLVEPTHKIVYQKLTLDKVNYKLGDSLYGKIEFKSIETENNGETIEHFGKGNFRTIVSEF</sequence>
<proteinExistence type="predicted"/>
<dbReference type="Proteomes" id="UP000556700">
    <property type="component" value="Unassembled WGS sequence"/>
</dbReference>
<organism evidence="1 2">
    <name type="scientific">Flavobacterium chungangense</name>
    <dbReference type="NCBI Taxonomy" id="554283"/>
    <lineage>
        <taxon>Bacteria</taxon>
        <taxon>Pseudomonadati</taxon>
        <taxon>Bacteroidota</taxon>
        <taxon>Flavobacteriia</taxon>
        <taxon>Flavobacteriales</taxon>
        <taxon>Flavobacteriaceae</taxon>
        <taxon>Flavobacterium</taxon>
    </lineage>
</organism>
<evidence type="ECO:0000313" key="1">
    <source>
        <dbReference type="EMBL" id="CAD0009974.1"/>
    </source>
</evidence>
<gene>
    <name evidence="1" type="ORF">FLACHUCJ7_04614</name>
</gene>
<dbReference type="RefSeq" id="WP_157505828.1">
    <property type="nucleotide sequence ID" value="NZ_CAIJDO010000356.1"/>
</dbReference>
<evidence type="ECO:0000313" key="2">
    <source>
        <dbReference type="Proteomes" id="UP000556700"/>
    </source>
</evidence>
<name>A0A6V6ZEV4_9FLAO</name>
<comment type="caution">
    <text evidence="1">The sequence shown here is derived from an EMBL/GenBank/DDBJ whole genome shotgun (WGS) entry which is preliminary data.</text>
</comment>
<reference evidence="1 2" key="1">
    <citation type="submission" date="2020-06" db="EMBL/GenBank/DDBJ databases">
        <authorList>
            <person name="Criscuolo A."/>
        </authorList>
    </citation>
    <scope>NUCLEOTIDE SEQUENCE [LARGE SCALE GENOMIC DNA]</scope>
    <source>
        <strain evidence="2">CIP 110025</strain>
    </source>
</reference>
<dbReference type="AlphaFoldDB" id="A0A6V6ZEV4"/>